<dbReference type="AlphaFoldDB" id="A0A803LNW1"/>
<reference evidence="2" key="1">
    <citation type="journal article" date="2017" name="Nature">
        <title>The genome of Chenopodium quinoa.</title>
        <authorList>
            <person name="Jarvis D.E."/>
            <person name="Ho Y.S."/>
            <person name="Lightfoot D.J."/>
            <person name="Schmoeckel S.M."/>
            <person name="Li B."/>
            <person name="Borm T.J.A."/>
            <person name="Ohyanagi H."/>
            <person name="Mineta K."/>
            <person name="Michell C.T."/>
            <person name="Saber N."/>
            <person name="Kharbatia N.M."/>
            <person name="Rupper R.R."/>
            <person name="Sharp A.R."/>
            <person name="Dally N."/>
            <person name="Boughton B.A."/>
            <person name="Woo Y.H."/>
            <person name="Gao G."/>
            <person name="Schijlen E.G.W.M."/>
            <person name="Guo X."/>
            <person name="Momin A.A."/>
            <person name="Negrao S."/>
            <person name="Al-Babili S."/>
            <person name="Gehring C."/>
            <person name="Roessner U."/>
            <person name="Jung C."/>
            <person name="Murphy K."/>
            <person name="Arold S.T."/>
            <person name="Gojobori T."/>
            <person name="van der Linden C.G."/>
            <person name="van Loo E.N."/>
            <person name="Jellen E.N."/>
            <person name="Maughan P.J."/>
            <person name="Tester M."/>
        </authorList>
    </citation>
    <scope>NUCLEOTIDE SEQUENCE [LARGE SCALE GENOMIC DNA]</scope>
    <source>
        <strain evidence="2">cv. PI 614886</strain>
    </source>
</reference>
<dbReference type="GO" id="GO:0080031">
    <property type="term" value="F:methyl salicylate esterase activity"/>
    <property type="evidence" value="ECO:0007669"/>
    <property type="project" value="TreeGrafter"/>
</dbReference>
<dbReference type="Pfam" id="PF12697">
    <property type="entry name" value="Abhydrolase_6"/>
    <property type="match status" value="1"/>
</dbReference>
<dbReference type="InterPro" id="IPR029058">
    <property type="entry name" value="AB_hydrolase_fold"/>
</dbReference>
<dbReference type="Gene3D" id="3.40.50.1820">
    <property type="entry name" value="alpha/beta hydrolase"/>
    <property type="match status" value="2"/>
</dbReference>
<dbReference type="GO" id="GO:0009696">
    <property type="term" value="P:salicylic acid metabolic process"/>
    <property type="evidence" value="ECO:0007669"/>
    <property type="project" value="TreeGrafter"/>
</dbReference>
<dbReference type="Gramene" id="AUR62016640-RA">
    <property type="protein sequence ID" value="AUR62016640-RA:cds"/>
    <property type="gene ID" value="AUR62016640"/>
</dbReference>
<sequence length="259" mass="29086">MLKRNLHQGLISLKILLIMFVVIETSYEQLDHQHSHKPLSNHFVLVHGSCLGAWSWYKLLPLLKSSGHTVTAIDLAASGINPLQPNDLQSISEYFQPLTDMMVSLPFNDRVILVGHSLGGLAISHAMQHFPDKISVGVFVTAQMPGPALTVSILSQEVYDLSPPEDIALATTLMRPLRLFSMQDMSEVIVLTDQKYGSVPRVYIISEEDRIMDKEVERWMLKKNPPNRVEKIRGSDHMVMVSQPLQLWAHLQSIAADFG</sequence>
<accession>A0A803LNW1</accession>
<dbReference type="PANTHER" id="PTHR10992">
    <property type="entry name" value="METHYLESTERASE FAMILY MEMBER"/>
    <property type="match status" value="1"/>
</dbReference>
<evidence type="ECO:0000313" key="3">
    <source>
        <dbReference type="Proteomes" id="UP000596660"/>
    </source>
</evidence>
<evidence type="ECO:0000259" key="1">
    <source>
        <dbReference type="Pfam" id="PF12697"/>
    </source>
</evidence>
<organism evidence="2 3">
    <name type="scientific">Chenopodium quinoa</name>
    <name type="common">Quinoa</name>
    <dbReference type="NCBI Taxonomy" id="63459"/>
    <lineage>
        <taxon>Eukaryota</taxon>
        <taxon>Viridiplantae</taxon>
        <taxon>Streptophyta</taxon>
        <taxon>Embryophyta</taxon>
        <taxon>Tracheophyta</taxon>
        <taxon>Spermatophyta</taxon>
        <taxon>Magnoliopsida</taxon>
        <taxon>eudicotyledons</taxon>
        <taxon>Gunneridae</taxon>
        <taxon>Pentapetalae</taxon>
        <taxon>Caryophyllales</taxon>
        <taxon>Chenopodiaceae</taxon>
        <taxon>Chenopodioideae</taxon>
        <taxon>Atripliceae</taxon>
        <taxon>Chenopodium</taxon>
    </lineage>
</organism>
<feature type="domain" description="AB hydrolase-1" evidence="1">
    <location>
        <begin position="43"/>
        <end position="247"/>
    </location>
</feature>
<evidence type="ECO:0000313" key="2">
    <source>
        <dbReference type="EnsemblPlants" id="AUR62016640-RA:cds"/>
    </source>
</evidence>
<dbReference type="GO" id="GO:0080030">
    <property type="term" value="F:methyl indole-3-acetate esterase activity"/>
    <property type="evidence" value="ECO:0007669"/>
    <property type="project" value="TreeGrafter"/>
</dbReference>
<name>A0A803LNW1_CHEQI</name>
<dbReference type="GO" id="GO:0009694">
    <property type="term" value="P:jasmonic acid metabolic process"/>
    <property type="evidence" value="ECO:0007669"/>
    <property type="project" value="TreeGrafter"/>
</dbReference>
<dbReference type="OMA" id="EDFVGWM"/>
<dbReference type="InterPro" id="IPR000073">
    <property type="entry name" value="AB_hydrolase_1"/>
</dbReference>
<dbReference type="PANTHER" id="PTHR10992:SF1002">
    <property type="entry name" value="SALICYLIC ACID-BINDING PROTEIN 2-LIKE"/>
    <property type="match status" value="1"/>
</dbReference>
<dbReference type="InterPro" id="IPR045889">
    <property type="entry name" value="MES/HNL"/>
</dbReference>
<proteinExistence type="predicted"/>
<protein>
    <recommendedName>
        <fullName evidence="1">AB hydrolase-1 domain-containing protein</fullName>
    </recommendedName>
</protein>
<dbReference type="SUPFAM" id="SSF53474">
    <property type="entry name" value="alpha/beta-Hydrolases"/>
    <property type="match status" value="1"/>
</dbReference>
<reference evidence="2" key="2">
    <citation type="submission" date="2021-03" db="UniProtKB">
        <authorList>
            <consortium name="EnsemblPlants"/>
        </authorList>
    </citation>
    <scope>IDENTIFICATION</scope>
</reference>
<dbReference type="Proteomes" id="UP000596660">
    <property type="component" value="Unplaced"/>
</dbReference>
<keyword evidence="3" id="KW-1185">Reference proteome</keyword>
<dbReference type="EnsemblPlants" id="AUR62016640-RA">
    <property type="protein sequence ID" value="AUR62016640-RA:cds"/>
    <property type="gene ID" value="AUR62016640"/>
</dbReference>
<dbReference type="GO" id="GO:0080032">
    <property type="term" value="F:methyl jasmonate esterase activity"/>
    <property type="evidence" value="ECO:0007669"/>
    <property type="project" value="TreeGrafter"/>
</dbReference>